<dbReference type="PROSITE" id="PS51257">
    <property type="entry name" value="PROKAR_LIPOPROTEIN"/>
    <property type="match status" value="1"/>
</dbReference>
<evidence type="ECO:0000313" key="2">
    <source>
        <dbReference type="EMBL" id="GEO08164.1"/>
    </source>
</evidence>
<evidence type="ECO:0000313" key="3">
    <source>
        <dbReference type="Proteomes" id="UP000321513"/>
    </source>
</evidence>
<evidence type="ECO:0008006" key="4">
    <source>
        <dbReference type="Google" id="ProtNLM"/>
    </source>
</evidence>
<feature type="chain" id="PRO_5022083073" description="LamG-like jellyroll fold domain-containing protein" evidence="1">
    <location>
        <begin position="25"/>
        <end position="304"/>
    </location>
</feature>
<dbReference type="Gene3D" id="2.60.120.200">
    <property type="match status" value="1"/>
</dbReference>
<dbReference type="OrthoDB" id="9814380at2"/>
<dbReference type="Proteomes" id="UP000321513">
    <property type="component" value="Unassembled WGS sequence"/>
</dbReference>
<dbReference type="AlphaFoldDB" id="A0A512B881"/>
<keyword evidence="3" id="KW-1185">Reference proteome</keyword>
<keyword evidence="1" id="KW-0732">Signal</keyword>
<reference evidence="2 3" key="1">
    <citation type="submission" date="2019-07" db="EMBL/GenBank/DDBJ databases">
        <title>Whole genome shotgun sequence of Segetibacter aerophilus NBRC 106135.</title>
        <authorList>
            <person name="Hosoyama A."/>
            <person name="Uohara A."/>
            <person name="Ohji S."/>
            <person name="Ichikawa N."/>
        </authorList>
    </citation>
    <scope>NUCLEOTIDE SEQUENCE [LARGE SCALE GENOMIC DNA]</scope>
    <source>
        <strain evidence="2 3">NBRC 106135</strain>
    </source>
</reference>
<dbReference type="RefSeq" id="WP_147202198.1">
    <property type="nucleotide sequence ID" value="NZ_BJYT01000001.1"/>
</dbReference>
<feature type="signal peptide" evidence="1">
    <location>
        <begin position="1"/>
        <end position="24"/>
    </location>
</feature>
<sequence>MNTNYKTLTASLLIFIVTSVLVTACTKAELDNTFKAGDPPPVAGGFVNSNDISPSNLVAHFAFEGNVNDTKGAVTGGTASGTTSFVAGRKGQAYQGSTNGFIVYANPGPIATLTSFTASFWINTNKHDGGAQGVFNLAKQDGSFWGNFFVMIEGNNTSSNRMFMKLHFEKNTAPFTEHWAEPNGFGAVDYRPDDMYGAWRHVVWTYDAATSKVRFFVNGQKRDLPPGTEDRKADPAGTPLGALNFKSATKFVIGAYQNQLGAPFNAPEPWMLPYTGKLDEFRIYNKALSELEISALNILERQGR</sequence>
<dbReference type="GO" id="GO:0005975">
    <property type="term" value="P:carbohydrate metabolic process"/>
    <property type="evidence" value="ECO:0007669"/>
    <property type="project" value="UniProtKB-ARBA"/>
</dbReference>
<comment type="caution">
    <text evidence="2">The sequence shown here is derived from an EMBL/GenBank/DDBJ whole genome shotgun (WGS) entry which is preliminary data.</text>
</comment>
<evidence type="ECO:0000256" key="1">
    <source>
        <dbReference type="SAM" id="SignalP"/>
    </source>
</evidence>
<dbReference type="InterPro" id="IPR013320">
    <property type="entry name" value="ConA-like_dom_sf"/>
</dbReference>
<dbReference type="SUPFAM" id="SSF49899">
    <property type="entry name" value="Concanavalin A-like lectins/glucanases"/>
    <property type="match status" value="1"/>
</dbReference>
<accession>A0A512B881</accession>
<gene>
    <name evidence="2" type="ORF">SAE01_06600</name>
</gene>
<protein>
    <recommendedName>
        <fullName evidence="4">LamG-like jellyroll fold domain-containing protein</fullName>
    </recommendedName>
</protein>
<organism evidence="2 3">
    <name type="scientific">Segetibacter aerophilus</name>
    <dbReference type="NCBI Taxonomy" id="670293"/>
    <lineage>
        <taxon>Bacteria</taxon>
        <taxon>Pseudomonadati</taxon>
        <taxon>Bacteroidota</taxon>
        <taxon>Chitinophagia</taxon>
        <taxon>Chitinophagales</taxon>
        <taxon>Chitinophagaceae</taxon>
        <taxon>Segetibacter</taxon>
    </lineage>
</organism>
<proteinExistence type="predicted"/>
<dbReference type="EMBL" id="BJYT01000001">
    <property type="protein sequence ID" value="GEO08164.1"/>
    <property type="molecule type" value="Genomic_DNA"/>
</dbReference>
<dbReference type="GO" id="GO:0004553">
    <property type="term" value="F:hydrolase activity, hydrolyzing O-glycosyl compounds"/>
    <property type="evidence" value="ECO:0007669"/>
    <property type="project" value="UniProtKB-ARBA"/>
</dbReference>
<name>A0A512B881_9BACT</name>
<dbReference type="Pfam" id="PF13385">
    <property type="entry name" value="Laminin_G_3"/>
    <property type="match status" value="1"/>
</dbReference>